<keyword evidence="1" id="KW-0732">Signal</keyword>
<dbReference type="Proteomes" id="UP001470230">
    <property type="component" value="Unassembled WGS sequence"/>
</dbReference>
<dbReference type="SUPFAM" id="SSF53474">
    <property type="entry name" value="alpha/beta-Hydrolases"/>
    <property type="match status" value="1"/>
</dbReference>
<evidence type="ECO:0000313" key="3">
    <source>
        <dbReference type="Proteomes" id="UP001470230"/>
    </source>
</evidence>
<evidence type="ECO:0008006" key="4">
    <source>
        <dbReference type="Google" id="ProtNLM"/>
    </source>
</evidence>
<feature type="signal peptide" evidence="1">
    <location>
        <begin position="1"/>
        <end position="24"/>
    </location>
</feature>
<evidence type="ECO:0000256" key="1">
    <source>
        <dbReference type="SAM" id="SignalP"/>
    </source>
</evidence>
<sequence>MLLLLYLRLALSLKPLLLLPGIYGSNLIVTASHHSSLWYCPVEIDHEILWVNHKYLVPPFYNCLFELLQCDYDETTNEITPIPGVHVDVQDFGGDKGLSYVDHGIGDIHVVRSLDHLIGTLESLGYKIHKDLFGLPYDWRLALSGFESNNFYEKLRLKIEKAYRINNNQKVTLLGYSYGGLVVQHFLTYVMDNEWKNKYVEKIIFLAPAFSGSATAIEALWKHSIPILSFLKSDEIQMAIQKIPVIYSMIPNFEVFNEIPLVYAPNNKMIYPKDFPQFLLDNNKIQKIGHQIMNKSLPYIKSAPREIGLPVYLMYNDGHDTLAAYNMTDGITDDPAQIKMPGDATLTAFGQEYPCRGWNNEHPLVCHNFNMKEYHFYHMTMSYNPYVEHLIFNLTNNDEWTKIKGKRKIVGPFVEIFDENNSYCERPDIREKVEMQLP</sequence>
<protein>
    <recommendedName>
        <fullName evidence="4">Lecithin:cholesterol acyltransferase family protein</fullName>
    </recommendedName>
</protein>
<evidence type="ECO:0000313" key="2">
    <source>
        <dbReference type="EMBL" id="KAK8899943.1"/>
    </source>
</evidence>
<dbReference type="InterPro" id="IPR029058">
    <property type="entry name" value="AB_hydrolase_fold"/>
</dbReference>
<dbReference type="Gene3D" id="3.40.50.1820">
    <property type="entry name" value="alpha/beta hydrolase"/>
    <property type="match status" value="1"/>
</dbReference>
<comment type="caution">
    <text evidence="2">The sequence shown here is derived from an EMBL/GenBank/DDBJ whole genome shotgun (WGS) entry which is preliminary data.</text>
</comment>
<proteinExistence type="predicted"/>
<reference evidence="2 3" key="1">
    <citation type="submission" date="2024-04" db="EMBL/GenBank/DDBJ databases">
        <title>Tritrichomonas musculus Genome.</title>
        <authorList>
            <person name="Alves-Ferreira E."/>
            <person name="Grigg M."/>
            <person name="Lorenzi H."/>
            <person name="Galac M."/>
        </authorList>
    </citation>
    <scope>NUCLEOTIDE SEQUENCE [LARGE SCALE GENOMIC DNA]</scope>
    <source>
        <strain evidence="2 3">EAF2021</strain>
    </source>
</reference>
<organism evidence="2 3">
    <name type="scientific">Tritrichomonas musculus</name>
    <dbReference type="NCBI Taxonomy" id="1915356"/>
    <lineage>
        <taxon>Eukaryota</taxon>
        <taxon>Metamonada</taxon>
        <taxon>Parabasalia</taxon>
        <taxon>Tritrichomonadida</taxon>
        <taxon>Tritrichomonadidae</taxon>
        <taxon>Tritrichomonas</taxon>
    </lineage>
</organism>
<gene>
    <name evidence="2" type="ORF">M9Y10_002266</name>
</gene>
<dbReference type="PANTHER" id="PTHR11440">
    <property type="entry name" value="LECITHIN-CHOLESTEROL ACYLTRANSFERASE-RELATED"/>
    <property type="match status" value="1"/>
</dbReference>
<dbReference type="InterPro" id="IPR003386">
    <property type="entry name" value="LACT/PDAT_acylTrfase"/>
</dbReference>
<dbReference type="Pfam" id="PF02450">
    <property type="entry name" value="LCAT"/>
    <property type="match status" value="1"/>
</dbReference>
<accession>A0ABR2LA94</accession>
<feature type="chain" id="PRO_5046071573" description="Lecithin:cholesterol acyltransferase family protein" evidence="1">
    <location>
        <begin position="25"/>
        <end position="438"/>
    </location>
</feature>
<name>A0ABR2LA94_9EUKA</name>
<dbReference type="EMBL" id="JAPFFF010000001">
    <property type="protein sequence ID" value="KAK8899943.1"/>
    <property type="molecule type" value="Genomic_DNA"/>
</dbReference>
<keyword evidence="3" id="KW-1185">Reference proteome</keyword>